<protein>
    <submittedName>
        <fullName evidence="2">Uncharacterized protein</fullName>
    </submittedName>
</protein>
<dbReference type="EMBL" id="AYXG01000010">
    <property type="protein sequence ID" value="EWC64362.1"/>
    <property type="molecule type" value="Genomic_DNA"/>
</dbReference>
<reference evidence="2 3" key="1">
    <citation type="journal article" date="2014" name="Genome Announc.">
        <title>Draft Genome Sequence of the Antitrypanosomally Active Sponge-Associated Bacterium Actinokineospora sp. Strain EG49.</title>
        <authorList>
            <person name="Harjes J."/>
            <person name="Ryu T."/>
            <person name="Abdelmohsen U.R."/>
            <person name="Moitinho-Silva L."/>
            <person name="Horn H."/>
            <person name="Ravasi T."/>
            <person name="Hentschel U."/>
        </authorList>
    </citation>
    <scope>NUCLEOTIDE SEQUENCE [LARGE SCALE GENOMIC DNA]</scope>
    <source>
        <strain evidence="2 3">EG49</strain>
    </source>
</reference>
<sequence>MSAEQTVRFSPIPRATKPTLAPPAATRPRKSLLKRIARRIVGQGLLTKR</sequence>
<feature type="region of interest" description="Disordered" evidence="1">
    <location>
        <begin position="1"/>
        <end position="30"/>
    </location>
</feature>
<dbReference type="RefSeq" id="WP_161784403.1">
    <property type="nucleotide sequence ID" value="NZ_AYXG01000010.1"/>
</dbReference>
<feature type="compositionally biased region" description="Low complexity" evidence="1">
    <location>
        <begin position="13"/>
        <end position="26"/>
    </location>
</feature>
<organism evidence="2 3">
    <name type="scientific">Actinokineospora spheciospongiae</name>
    <dbReference type="NCBI Taxonomy" id="909613"/>
    <lineage>
        <taxon>Bacteria</taxon>
        <taxon>Bacillati</taxon>
        <taxon>Actinomycetota</taxon>
        <taxon>Actinomycetes</taxon>
        <taxon>Pseudonocardiales</taxon>
        <taxon>Pseudonocardiaceae</taxon>
        <taxon>Actinokineospora</taxon>
    </lineage>
</organism>
<dbReference type="Proteomes" id="UP000019277">
    <property type="component" value="Unassembled WGS sequence"/>
</dbReference>
<evidence type="ECO:0000313" key="3">
    <source>
        <dbReference type="Proteomes" id="UP000019277"/>
    </source>
</evidence>
<evidence type="ECO:0000313" key="2">
    <source>
        <dbReference type="EMBL" id="EWC64362.1"/>
    </source>
</evidence>
<keyword evidence="3" id="KW-1185">Reference proteome</keyword>
<proteinExistence type="predicted"/>
<name>W7J5Q0_9PSEU</name>
<accession>W7J5Q0</accession>
<comment type="caution">
    <text evidence="2">The sequence shown here is derived from an EMBL/GenBank/DDBJ whole genome shotgun (WGS) entry which is preliminary data.</text>
</comment>
<evidence type="ECO:0000256" key="1">
    <source>
        <dbReference type="SAM" id="MobiDB-lite"/>
    </source>
</evidence>
<gene>
    <name evidence="2" type="ORF">UO65_0310</name>
</gene>
<dbReference type="AlphaFoldDB" id="W7J5Q0"/>